<sequence>MLCYLQHPSSEPPPPYSPPRVHNPFYFPGGDYYSLNPHHNHHPHLTTTTCIRTPLLHTRPHRHHPRPLLPPPTQLRPCHRRSRLPSTTAPPAPSPLQAKTKYIAPPPYSPPDPTTVLKSGGTRACDHHQH</sequence>
<evidence type="ECO:0000256" key="1">
    <source>
        <dbReference type="SAM" id="MobiDB-lite"/>
    </source>
</evidence>
<comment type="caution">
    <text evidence="2">The sequence shown here is derived from an EMBL/GenBank/DDBJ whole genome shotgun (WGS) entry which is preliminary data.</text>
</comment>
<name>A0AAE1TYT6_9EUCA</name>
<reference evidence="2" key="1">
    <citation type="submission" date="2023-11" db="EMBL/GenBank/DDBJ databases">
        <title>Genome assemblies of two species of porcelain crab, Petrolisthes cinctipes and Petrolisthes manimaculis (Anomura: Porcellanidae).</title>
        <authorList>
            <person name="Angst P."/>
        </authorList>
    </citation>
    <scope>NUCLEOTIDE SEQUENCE</scope>
    <source>
        <strain evidence="2">PB745_02</strain>
        <tissue evidence="2">Gill</tissue>
    </source>
</reference>
<dbReference type="EMBL" id="JAWZYT010003125">
    <property type="protein sequence ID" value="KAK4300065.1"/>
    <property type="molecule type" value="Genomic_DNA"/>
</dbReference>
<proteinExistence type="predicted"/>
<dbReference type="AlphaFoldDB" id="A0AAE1TYT6"/>
<organism evidence="2 3">
    <name type="scientific">Petrolisthes manimaculis</name>
    <dbReference type="NCBI Taxonomy" id="1843537"/>
    <lineage>
        <taxon>Eukaryota</taxon>
        <taxon>Metazoa</taxon>
        <taxon>Ecdysozoa</taxon>
        <taxon>Arthropoda</taxon>
        <taxon>Crustacea</taxon>
        <taxon>Multicrustacea</taxon>
        <taxon>Malacostraca</taxon>
        <taxon>Eumalacostraca</taxon>
        <taxon>Eucarida</taxon>
        <taxon>Decapoda</taxon>
        <taxon>Pleocyemata</taxon>
        <taxon>Anomura</taxon>
        <taxon>Galatheoidea</taxon>
        <taxon>Porcellanidae</taxon>
        <taxon>Petrolisthes</taxon>
    </lineage>
</organism>
<evidence type="ECO:0000313" key="2">
    <source>
        <dbReference type="EMBL" id="KAK4300065.1"/>
    </source>
</evidence>
<protein>
    <submittedName>
        <fullName evidence="2">Uncharacterized protein</fullName>
    </submittedName>
</protein>
<gene>
    <name evidence="2" type="ORF">Pmani_027709</name>
</gene>
<accession>A0AAE1TYT6</accession>
<feature type="compositionally biased region" description="Pro residues" evidence="1">
    <location>
        <begin position="104"/>
        <end position="113"/>
    </location>
</feature>
<feature type="region of interest" description="Disordered" evidence="1">
    <location>
        <begin position="54"/>
        <end position="130"/>
    </location>
</feature>
<evidence type="ECO:0000313" key="3">
    <source>
        <dbReference type="Proteomes" id="UP001292094"/>
    </source>
</evidence>
<dbReference type="Proteomes" id="UP001292094">
    <property type="component" value="Unassembled WGS sequence"/>
</dbReference>
<keyword evidence="3" id="KW-1185">Reference proteome</keyword>